<keyword evidence="2" id="KW-1185">Reference proteome</keyword>
<accession>A0A1Y2IGX5</accession>
<dbReference type="AlphaFoldDB" id="A0A1Y2IGX5"/>
<dbReference type="OrthoDB" id="3168922at2759"/>
<proteinExistence type="predicted"/>
<name>A0A1Y2IGX5_TRAC3</name>
<reference evidence="1 2" key="1">
    <citation type="journal article" date="2015" name="Biotechnol. Biofuels">
        <title>Enhanced degradation of softwood versus hardwood by the white-rot fungus Pycnoporus coccineus.</title>
        <authorList>
            <person name="Couturier M."/>
            <person name="Navarro D."/>
            <person name="Chevret D."/>
            <person name="Henrissat B."/>
            <person name="Piumi F."/>
            <person name="Ruiz-Duenas F.J."/>
            <person name="Martinez A.T."/>
            <person name="Grigoriev I.V."/>
            <person name="Riley R."/>
            <person name="Lipzen A."/>
            <person name="Berrin J.G."/>
            <person name="Master E.R."/>
            <person name="Rosso M.N."/>
        </authorList>
    </citation>
    <scope>NUCLEOTIDE SEQUENCE [LARGE SCALE GENOMIC DNA]</scope>
    <source>
        <strain evidence="1 2">BRFM310</strain>
    </source>
</reference>
<dbReference type="EMBL" id="KZ084118">
    <property type="protein sequence ID" value="OSD00430.1"/>
    <property type="molecule type" value="Genomic_DNA"/>
</dbReference>
<protein>
    <submittedName>
        <fullName evidence="1">Uncharacterized protein</fullName>
    </submittedName>
</protein>
<dbReference type="Proteomes" id="UP000193067">
    <property type="component" value="Unassembled WGS sequence"/>
</dbReference>
<gene>
    <name evidence="1" type="ORF">PYCCODRAFT_679895</name>
</gene>
<sequence length="171" mass="18539">MSSHFLPEHDFATMSDGIGHHRTLASSVWPPVPKGFVDIFDVPERLSSFTPSLYSPQKPAQTIRATQRPAVQDLPPPILFDGPARASVNRTAPIRQSQRTRAGEIQRPLVGNPTPRQPSALVFDGPSRLRPYSYNARGPLPAGAKVSLGIPSPNGAYVLKPYVATAFFCGI</sequence>
<evidence type="ECO:0000313" key="2">
    <source>
        <dbReference type="Proteomes" id="UP000193067"/>
    </source>
</evidence>
<evidence type="ECO:0000313" key="1">
    <source>
        <dbReference type="EMBL" id="OSD00430.1"/>
    </source>
</evidence>
<organism evidence="1 2">
    <name type="scientific">Trametes coccinea (strain BRFM310)</name>
    <name type="common">Pycnoporus coccineus</name>
    <dbReference type="NCBI Taxonomy" id="1353009"/>
    <lineage>
        <taxon>Eukaryota</taxon>
        <taxon>Fungi</taxon>
        <taxon>Dikarya</taxon>
        <taxon>Basidiomycota</taxon>
        <taxon>Agaricomycotina</taxon>
        <taxon>Agaricomycetes</taxon>
        <taxon>Polyporales</taxon>
        <taxon>Polyporaceae</taxon>
        <taxon>Trametes</taxon>
    </lineage>
</organism>